<proteinExistence type="predicted"/>
<organism evidence="1 2">
    <name type="scientific">Ceratodon purpureus</name>
    <name type="common">Fire moss</name>
    <name type="synonym">Dicranum purpureum</name>
    <dbReference type="NCBI Taxonomy" id="3225"/>
    <lineage>
        <taxon>Eukaryota</taxon>
        <taxon>Viridiplantae</taxon>
        <taxon>Streptophyta</taxon>
        <taxon>Embryophyta</taxon>
        <taxon>Bryophyta</taxon>
        <taxon>Bryophytina</taxon>
        <taxon>Bryopsida</taxon>
        <taxon>Dicranidae</taxon>
        <taxon>Pseudoditrichales</taxon>
        <taxon>Ditrichaceae</taxon>
        <taxon>Ceratodon</taxon>
    </lineage>
</organism>
<dbReference type="EMBL" id="CM026429">
    <property type="protein sequence ID" value="KAG0565284.1"/>
    <property type="molecule type" value="Genomic_DNA"/>
</dbReference>
<protein>
    <submittedName>
        <fullName evidence="1">Uncharacterized protein</fullName>
    </submittedName>
</protein>
<evidence type="ECO:0000313" key="2">
    <source>
        <dbReference type="Proteomes" id="UP000822688"/>
    </source>
</evidence>
<reference evidence="1" key="1">
    <citation type="submission" date="2020-06" db="EMBL/GenBank/DDBJ databases">
        <title>WGS assembly of Ceratodon purpureus strain R40.</title>
        <authorList>
            <person name="Carey S.B."/>
            <person name="Jenkins J."/>
            <person name="Shu S."/>
            <person name="Lovell J.T."/>
            <person name="Sreedasyam A."/>
            <person name="Maumus F."/>
            <person name="Tiley G.P."/>
            <person name="Fernandez-Pozo N."/>
            <person name="Barry K."/>
            <person name="Chen C."/>
            <person name="Wang M."/>
            <person name="Lipzen A."/>
            <person name="Daum C."/>
            <person name="Saski C.A."/>
            <person name="Payton A.C."/>
            <person name="Mcbreen J.C."/>
            <person name="Conrad R.E."/>
            <person name="Kollar L.M."/>
            <person name="Olsson S."/>
            <person name="Huttunen S."/>
            <person name="Landis J.B."/>
            <person name="Wickett N.J."/>
            <person name="Johnson M.G."/>
            <person name="Rensing S.A."/>
            <person name="Grimwood J."/>
            <person name="Schmutz J."/>
            <person name="Mcdaniel S.F."/>
        </authorList>
    </citation>
    <scope>NUCLEOTIDE SEQUENCE</scope>
    <source>
        <strain evidence="1">R40</strain>
    </source>
</reference>
<accession>A0A8T0H4E6</accession>
<evidence type="ECO:0000313" key="1">
    <source>
        <dbReference type="EMBL" id="KAG0565284.1"/>
    </source>
</evidence>
<keyword evidence="2" id="KW-1185">Reference proteome</keyword>
<gene>
    <name evidence="1" type="ORF">KC19_8G178900</name>
</gene>
<sequence length="60" mass="6948">MNLIYSCYGEATRIPLYSGVIHMLYFLYMVKVSSFCYSQSANPRNLLNVKLFIHGVLVRL</sequence>
<dbReference type="AlphaFoldDB" id="A0A8T0H4E6"/>
<comment type="caution">
    <text evidence="1">The sequence shown here is derived from an EMBL/GenBank/DDBJ whole genome shotgun (WGS) entry which is preliminary data.</text>
</comment>
<name>A0A8T0H4E6_CERPU</name>
<dbReference type="Proteomes" id="UP000822688">
    <property type="component" value="Chromosome 8"/>
</dbReference>